<name>A0A7U4TGI0_DESA2</name>
<dbReference type="KEGG" id="daw:HS1_000890"/>
<sequence length="68" mass="7311">MKSNSCVLSKILGGVKLVSGRTYVITTKSLPPDRKATIDKLLPPGTSLVRGVLLSRPATSPEMIRIFT</sequence>
<accession>A0A7U4TGI0</accession>
<reference evidence="1 2" key="1">
    <citation type="submission" date="2015-10" db="EMBL/GenBank/DDBJ databases">
        <title>Candidatus Desulfofervidus auxilii, a hydrogenotrophic sulfate-reducing bacterium involved in the thermophilic anaerobic oxidation of methane.</title>
        <authorList>
            <person name="Krukenberg V."/>
            <person name="Richter M."/>
            <person name="Wegener G."/>
        </authorList>
    </citation>
    <scope>NUCLEOTIDE SEQUENCE [LARGE SCALE GENOMIC DNA]</scope>
    <source>
        <strain evidence="1 2">HS1</strain>
    </source>
</reference>
<protein>
    <submittedName>
        <fullName evidence="1">Uncharacterized protein</fullName>
    </submittedName>
</protein>
<keyword evidence="2" id="KW-1185">Reference proteome</keyword>
<evidence type="ECO:0000313" key="1">
    <source>
        <dbReference type="EMBL" id="AMM40694.1"/>
    </source>
</evidence>
<dbReference type="OrthoDB" id="5430053at2"/>
<dbReference type="RefSeq" id="WP_066061518.1">
    <property type="nucleotide sequence ID" value="NZ_CP013015.1"/>
</dbReference>
<dbReference type="AlphaFoldDB" id="A0A7U4TGI0"/>
<proteinExistence type="predicted"/>
<dbReference type="EMBL" id="CP013015">
    <property type="protein sequence ID" value="AMM40694.1"/>
    <property type="molecule type" value="Genomic_DNA"/>
</dbReference>
<organism evidence="1 2">
    <name type="scientific">Desulfofervidus auxilii</name>
    <dbReference type="NCBI Taxonomy" id="1621989"/>
    <lineage>
        <taxon>Bacteria</taxon>
        <taxon>Pseudomonadati</taxon>
        <taxon>Thermodesulfobacteriota</taxon>
        <taxon>Candidatus Desulfofervidia</taxon>
        <taxon>Candidatus Desulfofervidales</taxon>
        <taxon>Candidatus Desulfofervidaceae</taxon>
        <taxon>Candidatus Desulfofervidus</taxon>
    </lineage>
</organism>
<dbReference type="Proteomes" id="UP000070560">
    <property type="component" value="Chromosome"/>
</dbReference>
<gene>
    <name evidence="1" type="ORF">HS1_000890</name>
</gene>
<evidence type="ECO:0000313" key="2">
    <source>
        <dbReference type="Proteomes" id="UP000070560"/>
    </source>
</evidence>